<keyword evidence="1" id="KW-0812">Transmembrane</keyword>
<feature type="transmembrane region" description="Helical" evidence="1">
    <location>
        <begin position="157"/>
        <end position="177"/>
    </location>
</feature>
<sequence length="211" mass="21973">MKTDDLITLMAQDAPTGLRYGRALALALGVGIAVSVVLLVATVGIRHNMASVFETARVLFKIAVTFMLAVLAARLAVRIGRPGAETRGPALLLAVPALMVAAAVAAELFVLPADAWPASLVGRNALFCVFFVPVLSLAPLAGLFWALKKGAPENPTFAGATAGLAAGAIAVAVYAWHCPDDSPLFLATWYTIAIAVVTVAGALAGRRWLRW</sequence>
<organism evidence="2 3">
    <name type="scientific">Shinella fusca</name>
    <dbReference type="NCBI Taxonomy" id="544480"/>
    <lineage>
        <taxon>Bacteria</taxon>
        <taxon>Pseudomonadati</taxon>
        <taxon>Pseudomonadota</taxon>
        <taxon>Alphaproteobacteria</taxon>
        <taxon>Hyphomicrobiales</taxon>
        <taxon>Rhizobiaceae</taxon>
        <taxon>Shinella</taxon>
    </lineage>
</organism>
<keyword evidence="3" id="KW-1185">Reference proteome</keyword>
<dbReference type="EMBL" id="JACHIK010000002">
    <property type="protein sequence ID" value="MBB5041480.1"/>
    <property type="molecule type" value="Genomic_DNA"/>
</dbReference>
<dbReference type="RefSeq" id="WP_184141220.1">
    <property type="nucleotide sequence ID" value="NZ_JACHIK010000002.1"/>
</dbReference>
<evidence type="ECO:0000256" key="1">
    <source>
        <dbReference type="SAM" id="Phobius"/>
    </source>
</evidence>
<protein>
    <recommendedName>
        <fullName evidence="4">DUF1109 family protein</fullName>
    </recommendedName>
</protein>
<keyword evidence="1" id="KW-1133">Transmembrane helix</keyword>
<keyword evidence="1" id="KW-0472">Membrane</keyword>
<name>A0A7W8DTI4_9HYPH</name>
<evidence type="ECO:0008006" key="4">
    <source>
        <dbReference type="Google" id="ProtNLM"/>
    </source>
</evidence>
<feature type="transmembrane region" description="Helical" evidence="1">
    <location>
        <begin position="124"/>
        <end position="145"/>
    </location>
</feature>
<dbReference type="Proteomes" id="UP000535406">
    <property type="component" value="Unassembled WGS sequence"/>
</dbReference>
<feature type="transmembrane region" description="Helical" evidence="1">
    <location>
        <begin position="58"/>
        <end position="77"/>
    </location>
</feature>
<feature type="transmembrane region" description="Helical" evidence="1">
    <location>
        <begin position="23"/>
        <end position="46"/>
    </location>
</feature>
<dbReference type="AlphaFoldDB" id="A0A7W8DTI4"/>
<proteinExistence type="predicted"/>
<dbReference type="InterPro" id="IPR009495">
    <property type="entry name" value="NrsF"/>
</dbReference>
<evidence type="ECO:0000313" key="2">
    <source>
        <dbReference type="EMBL" id="MBB5041480.1"/>
    </source>
</evidence>
<reference evidence="2 3" key="1">
    <citation type="submission" date="2020-08" db="EMBL/GenBank/DDBJ databases">
        <title>Genomic Encyclopedia of Type Strains, Phase IV (KMG-IV): sequencing the most valuable type-strain genomes for metagenomic binning, comparative biology and taxonomic classification.</title>
        <authorList>
            <person name="Goeker M."/>
        </authorList>
    </citation>
    <scope>NUCLEOTIDE SEQUENCE [LARGE SCALE GENOMIC DNA]</scope>
    <source>
        <strain evidence="2 3">DSM 21319</strain>
    </source>
</reference>
<dbReference type="Pfam" id="PF06532">
    <property type="entry name" value="NrsF"/>
    <property type="match status" value="1"/>
</dbReference>
<evidence type="ECO:0000313" key="3">
    <source>
        <dbReference type="Proteomes" id="UP000535406"/>
    </source>
</evidence>
<feature type="transmembrane region" description="Helical" evidence="1">
    <location>
        <begin position="183"/>
        <end position="205"/>
    </location>
</feature>
<feature type="transmembrane region" description="Helical" evidence="1">
    <location>
        <begin position="89"/>
        <end position="112"/>
    </location>
</feature>
<comment type="caution">
    <text evidence="2">The sequence shown here is derived from an EMBL/GenBank/DDBJ whole genome shotgun (WGS) entry which is preliminary data.</text>
</comment>
<accession>A0A7W8DTI4</accession>
<gene>
    <name evidence="2" type="ORF">HNQ66_000863</name>
</gene>